<dbReference type="InterPro" id="IPR023610">
    <property type="entry name" value="PInositol-4/5-P-5/4-kinase"/>
</dbReference>
<evidence type="ECO:0000256" key="1">
    <source>
        <dbReference type="ARBA" id="ARBA00012172"/>
    </source>
</evidence>
<dbReference type="PANTHER" id="PTHR23086:SF114">
    <property type="entry name" value="PHOSPHATIDYLINOSITOL 4-PHOSPHATE 5-KINASE 3"/>
    <property type="match status" value="1"/>
</dbReference>
<dbReference type="Proteomes" id="UP001159364">
    <property type="component" value="Linkage Group LG04"/>
</dbReference>
<dbReference type="GO" id="GO:0005524">
    <property type="term" value="F:ATP binding"/>
    <property type="evidence" value="ECO:0007669"/>
    <property type="project" value="UniProtKB-UniRule"/>
</dbReference>
<gene>
    <name evidence="4" type="ORF">K2173_017547</name>
</gene>
<dbReference type="PROSITE" id="PS51455">
    <property type="entry name" value="PIPK"/>
    <property type="match status" value="1"/>
</dbReference>
<sequence>MISSGQGFLLKDQSLLLHISRSTSGGKITVLRCLAICGSDALREFSSQGKSGSFFYLTQDDRFIIKTVKKFEVKVCF</sequence>
<dbReference type="Gene3D" id="3.30.800.10">
    <property type="entry name" value="Phosphatidylinositol Phosphate Kinase II Beta"/>
    <property type="match status" value="1"/>
</dbReference>
<keyword evidence="2" id="KW-0808">Transferase</keyword>
<protein>
    <recommendedName>
        <fullName evidence="1">1-phosphatidylinositol-4-phosphate 5-kinase</fullName>
        <ecNumber evidence="1">2.7.1.68</ecNumber>
    </recommendedName>
</protein>
<evidence type="ECO:0000259" key="3">
    <source>
        <dbReference type="PROSITE" id="PS51455"/>
    </source>
</evidence>
<dbReference type="InterPro" id="IPR027484">
    <property type="entry name" value="PInositol-4-P-5-kinase_N"/>
</dbReference>
<feature type="domain" description="PIPK" evidence="3">
    <location>
        <begin position="1"/>
        <end position="77"/>
    </location>
</feature>
<keyword evidence="2" id="KW-0418">Kinase</keyword>
<dbReference type="GO" id="GO:0005886">
    <property type="term" value="C:plasma membrane"/>
    <property type="evidence" value="ECO:0007669"/>
    <property type="project" value="TreeGrafter"/>
</dbReference>
<dbReference type="InterPro" id="IPR002498">
    <property type="entry name" value="PInositol-4-P-4/5-kinase_core"/>
</dbReference>
<evidence type="ECO:0000313" key="5">
    <source>
        <dbReference type="Proteomes" id="UP001159364"/>
    </source>
</evidence>
<comment type="caution">
    <text evidence="4">The sequence shown here is derived from an EMBL/GenBank/DDBJ whole genome shotgun (WGS) entry which is preliminary data.</text>
</comment>
<evidence type="ECO:0000313" key="4">
    <source>
        <dbReference type="EMBL" id="KAJ8767503.1"/>
    </source>
</evidence>
<dbReference type="EMBL" id="JAIWQS010000004">
    <property type="protein sequence ID" value="KAJ8767503.1"/>
    <property type="molecule type" value="Genomic_DNA"/>
</dbReference>
<dbReference type="AlphaFoldDB" id="A0AAV8TL89"/>
<dbReference type="SUPFAM" id="SSF56104">
    <property type="entry name" value="SAICAR synthase-like"/>
    <property type="match status" value="1"/>
</dbReference>
<organism evidence="4 5">
    <name type="scientific">Erythroxylum novogranatense</name>
    <dbReference type="NCBI Taxonomy" id="1862640"/>
    <lineage>
        <taxon>Eukaryota</taxon>
        <taxon>Viridiplantae</taxon>
        <taxon>Streptophyta</taxon>
        <taxon>Embryophyta</taxon>
        <taxon>Tracheophyta</taxon>
        <taxon>Spermatophyta</taxon>
        <taxon>Magnoliopsida</taxon>
        <taxon>eudicotyledons</taxon>
        <taxon>Gunneridae</taxon>
        <taxon>Pentapetalae</taxon>
        <taxon>rosids</taxon>
        <taxon>fabids</taxon>
        <taxon>Malpighiales</taxon>
        <taxon>Erythroxylaceae</taxon>
        <taxon>Erythroxylum</taxon>
    </lineage>
</organism>
<dbReference type="PANTHER" id="PTHR23086">
    <property type="entry name" value="PHOSPHATIDYLINOSITOL-4-PHOSPHATE 5-KINASE"/>
    <property type="match status" value="1"/>
</dbReference>
<dbReference type="Pfam" id="PF01504">
    <property type="entry name" value="PIP5K"/>
    <property type="match status" value="1"/>
</dbReference>
<dbReference type="EC" id="2.7.1.68" evidence="1"/>
<reference evidence="4 5" key="1">
    <citation type="submission" date="2021-09" db="EMBL/GenBank/DDBJ databases">
        <title>Genomic insights and catalytic innovation underlie evolution of tropane alkaloids biosynthesis.</title>
        <authorList>
            <person name="Wang Y.-J."/>
            <person name="Tian T."/>
            <person name="Huang J.-P."/>
            <person name="Huang S.-X."/>
        </authorList>
    </citation>
    <scope>NUCLEOTIDE SEQUENCE [LARGE SCALE GENOMIC DNA]</scope>
    <source>
        <strain evidence="4">KIB-2018</strain>
        <tissue evidence="4">Leaf</tissue>
    </source>
</reference>
<accession>A0AAV8TL89</accession>
<keyword evidence="2" id="KW-0067">ATP-binding</keyword>
<keyword evidence="5" id="KW-1185">Reference proteome</keyword>
<dbReference type="GO" id="GO:0046854">
    <property type="term" value="P:phosphatidylinositol phosphate biosynthetic process"/>
    <property type="evidence" value="ECO:0007669"/>
    <property type="project" value="TreeGrafter"/>
</dbReference>
<dbReference type="GO" id="GO:0016308">
    <property type="term" value="F:1-phosphatidylinositol-4-phosphate 5-kinase activity"/>
    <property type="evidence" value="ECO:0007669"/>
    <property type="project" value="UniProtKB-EC"/>
</dbReference>
<proteinExistence type="predicted"/>
<keyword evidence="2" id="KW-0547">Nucleotide-binding</keyword>
<evidence type="ECO:0000256" key="2">
    <source>
        <dbReference type="PROSITE-ProRule" id="PRU00781"/>
    </source>
</evidence>
<name>A0AAV8TL89_9ROSI</name>